<protein>
    <submittedName>
        <fullName evidence="2">Uncharacterized protein</fullName>
    </submittedName>
</protein>
<dbReference type="EMBL" id="BMIK01000002">
    <property type="protein sequence ID" value="GGC21221.1"/>
    <property type="molecule type" value="Genomic_DNA"/>
</dbReference>
<comment type="caution">
    <text evidence="2">The sequence shown here is derived from an EMBL/GenBank/DDBJ whole genome shotgun (WGS) entry which is preliminary data.</text>
</comment>
<proteinExistence type="predicted"/>
<dbReference type="RefSeq" id="WP_188748391.1">
    <property type="nucleotide sequence ID" value="NZ_BMIK01000002.1"/>
</dbReference>
<sequence>MKTTHFNELYHWYLHGCRRIAIHPLALPAVSLAFALVLIATPSPCFEPEEKAHLQLLDEIQLRKRVAQLHAYHESRNPCDVQERMLLESIDSLRRVSP</sequence>
<keyword evidence="1" id="KW-0812">Transmembrane</keyword>
<evidence type="ECO:0000313" key="2">
    <source>
        <dbReference type="EMBL" id="GGC21221.1"/>
    </source>
</evidence>
<name>A0ABQ1LEL5_9SPHI</name>
<keyword evidence="3" id="KW-1185">Reference proteome</keyword>
<reference evidence="3" key="1">
    <citation type="journal article" date="2019" name="Int. J. Syst. Evol. Microbiol.">
        <title>The Global Catalogue of Microorganisms (GCM) 10K type strain sequencing project: providing services to taxonomists for standard genome sequencing and annotation.</title>
        <authorList>
            <consortium name="The Broad Institute Genomics Platform"/>
            <consortium name="The Broad Institute Genome Sequencing Center for Infectious Disease"/>
            <person name="Wu L."/>
            <person name="Ma J."/>
        </authorList>
    </citation>
    <scope>NUCLEOTIDE SEQUENCE [LARGE SCALE GENOMIC DNA]</scope>
    <source>
        <strain evidence="3">CGMCC 1.15342</strain>
    </source>
</reference>
<accession>A0ABQ1LEL5</accession>
<keyword evidence="1" id="KW-1133">Transmembrane helix</keyword>
<feature type="transmembrane region" description="Helical" evidence="1">
    <location>
        <begin position="20"/>
        <end position="40"/>
    </location>
</feature>
<dbReference type="Proteomes" id="UP000597338">
    <property type="component" value="Unassembled WGS sequence"/>
</dbReference>
<evidence type="ECO:0000256" key="1">
    <source>
        <dbReference type="SAM" id="Phobius"/>
    </source>
</evidence>
<gene>
    <name evidence="2" type="ORF">GCM10011386_11450</name>
</gene>
<keyword evidence="1" id="KW-0472">Membrane</keyword>
<organism evidence="2 3">
    <name type="scientific">Parapedobacter defluvii</name>
    <dbReference type="NCBI Taxonomy" id="2045106"/>
    <lineage>
        <taxon>Bacteria</taxon>
        <taxon>Pseudomonadati</taxon>
        <taxon>Bacteroidota</taxon>
        <taxon>Sphingobacteriia</taxon>
        <taxon>Sphingobacteriales</taxon>
        <taxon>Sphingobacteriaceae</taxon>
        <taxon>Parapedobacter</taxon>
    </lineage>
</organism>
<evidence type="ECO:0000313" key="3">
    <source>
        <dbReference type="Proteomes" id="UP000597338"/>
    </source>
</evidence>